<evidence type="ECO:0000256" key="1">
    <source>
        <dbReference type="SAM" id="SignalP"/>
    </source>
</evidence>
<gene>
    <name evidence="2" type="ORF">HP438_14890</name>
</gene>
<feature type="chain" id="PRO_5031408816" evidence="1">
    <location>
        <begin position="22"/>
        <end position="194"/>
    </location>
</feature>
<organism evidence="2 3">
    <name type="scientific">Sphingomonas zeae</name>
    <dbReference type="NCBI Taxonomy" id="1646122"/>
    <lineage>
        <taxon>Bacteria</taxon>
        <taxon>Pseudomonadati</taxon>
        <taxon>Pseudomonadota</taxon>
        <taxon>Alphaproteobacteria</taxon>
        <taxon>Sphingomonadales</taxon>
        <taxon>Sphingomonadaceae</taxon>
        <taxon>Sphingomonas</taxon>
    </lineage>
</organism>
<reference evidence="2 3" key="1">
    <citation type="submission" date="2020-05" db="EMBL/GenBank/DDBJ databases">
        <title>Genome Sequencing of Type Strains.</title>
        <authorList>
            <person name="Lemaire J.F."/>
            <person name="Inderbitzin P."/>
            <person name="Gregorio O.A."/>
            <person name="Collins S.B."/>
            <person name="Wespe N."/>
            <person name="Knight-Connoni V."/>
        </authorList>
    </citation>
    <scope>NUCLEOTIDE SEQUENCE [LARGE SCALE GENOMIC DNA]</scope>
    <source>
        <strain evidence="2 3">DSM 100049</strain>
    </source>
</reference>
<feature type="signal peptide" evidence="1">
    <location>
        <begin position="1"/>
        <end position="21"/>
    </location>
</feature>
<protein>
    <submittedName>
        <fullName evidence="2">Uncharacterized protein</fullName>
    </submittedName>
</protein>
<sequence>MLMMLMMLSGFGLALSSAAQAQNAGSPDNAAMAALFKADQAVRAGIRPEQTVDRAFVTKMIADDLQRRVAARKLLEAEALHSAEDYYAAAYIFQHGSTADDYLLAHSLALAAIARGKADATWIAAATLDRYLQKIGQKQIYGTQYITAKATGPTMEPYDPTIVPDSLRAALGVPGRKEQEARLQKMRAMVPTPK</sequence>
<evidence type="ECO:0000313" key="2">
    <source>
        <dbReference type="EMBL" id="NUU48255.1"/>
    </source>
</evidence>
<keyword evidence="3" id="KW-1185">Reference proteome</keyword>
<keyword evidence="1" id="KW-0732">Signal</keyword>
<name>A0A7Y6B720_9SPHN</name>
<evidence type="ECO:0000313" key="3">
    <source>
        <dbReference type="Proteomes" id="UP000536441"/>
    </source>
</evidence>
<proteinExistence type="predicted"/>
<comment type="caution">
    <text evidence="2">The sequence shown here is derived from an EMBL/GenBank/DDBJ whole genome shotgun (WGS) entry which is preliminary data.</text>
</comment>
<dbReference type="Proteomes" id="UP000536441">
    <property type="component" value="Unassembled WGS sequence"/>
</dbReference>
<accession>A0A7Y6B720</accession>
<dbReference type="EMBL" id="JABMCH010000069">
    <property type="protein sequence ID" value="NUU48255.1"/>
    <property type="molecule type" value="Genomic_DNA"/>
</dbReference>
<dbReference type="AlphaFoldDB" id="A0A7Y6B720"/>